<dbReference type="PIRSF" id="PIRSF018168">
    <property type="entry name" value="Mannan-1_4-beta-mannosidase"/>
    <property type="match status" value="1"/>
</dbReference>
<protein>
    <recommendedName>
        <fullName evidence="4">Mannan endo-1,4-beta-mannosidase</fullName>
        <ecNumber evidence="4">3.2.1.78</ecNumber>
    </recommendedName>
</protein>
<comment type="subcellular location">
    <subcellularLocation>
        <location evidence="4">Secreted</location>
    </subcellularLocation>
</comment>
<evidence type="ECO:0000256" key="1">
    <source>
        <dbReference type="ARBA" id="ARBA00007754"/>
    </source>
</evidence>
<dbReference type="RefSeq" id="WP_340236866.1">
    <property type="nucleotide sequence ID" value="NZ_JBBEWC010000007.1"/>
</dbReference>
<evidence type="ECO:0000313" key="8">
    <source>
        <dbReference type="Proteomes" id="UP001597510"/>
    </source>
</evidence>
<dbReference type="SUPFAM" id="SSF51445">
    <property type="entry name" value="(Trans)glycosidases"/>
    <property type="match status" value="1"/>
</dbReference>
<keyword evidence="4" id="KW-0119">Carbohydrate metabolism</keyword>
<evidence type="ECO:0000313" key="7">
    <source>
        <dbReference type="EMBL" id="MFD2521439.1"/>
    </source>
</evidence>
<reference evidence="8" key="1">
    <citation type="journal article" date="2019" name="Int. J. Syst. Evol. Microbiol.">
        <title>The Global Catalogue of Microorganisms (GCM) 10K type strain sequencing project: providing services to taxonomists for standard genome sequencing and annotation.</title>
        <authorList>
            <consortium name="The Broad Institute Genomics Platform"/>
            <consortium name="The Broad Institute Genome Sequencing Center for Infectious Disease"/>
            <person name="Wu L."/>
            <person name="Ma J."/>
        </authorList>
    </citation>
    <scope>NUCLEOTIDE SEQUENCE [LARGE SCALE GENOMIC DNA]</scope>
    <source>
        <strain evidence="8">KCTC 52344</strain>
    </source>
</reference>
<keyword evidence="3 4" id="KW-0326">Glycosidase</keyword>
<dbReference type="InterPro" id="IPR017853">
    <property type="entry name" value="GH"/>
</dbReference>
<dbReference type="EC" id="3.2.1.78" evidence="4"/>
<gene>
    <name evidence="7" type="ORF">ACFSR2_11115</name>
</gene>
<feature type="signal peptide" evidence="4">
    <location>
        <begin position="1"/>
        <end position="19"/>
    </location>
</feature>
<dbReference type="Gene3D" id="3.20.20.80">
    <property type="entry name" value="Glycosidases"/>
    <property type="match status" value="1"/>
</dbReference>
<evidence type="ECO:0000256" key="4">
    <source>
        <dbReference type="PIRNR" id="PIRNR018168"/>
    </source>
</evidence>
<sequence>MKTTRSFLLLIFVSTLSFAQIDKNATKETKNLYLNLLATQKQGVMVGHQDGLAYGLNPDGTRWIGQDGRSDIKTVAGEHPAVLGWDLGKIEFDSTRNLDKIPFVKMKQYIEETYNRGGVNTISWHLHNPVEPKKNTWDKADSTIKNIFNNTENLKRYEGWLDNVADFIKNLKGKKGELIPVIFRPFHEHTGSWFWWGAGHCKADEYKKMWRFTVDYLIKKKNVHNMLIAYSTDRFNSKEHYLERYPGNDYVDMVGFDIYHTNSPSSNEKFKKDFQRMVTTLEEIASEVNKPCAVTEMGLEKIPEADWFTSIVLPVVQDTKISYFLLWRNGYDRHYYAPYEGQLSAPDFIKMFQSGKVLLEKGAKKKNFYKSK</sequence>
<dbReference type="EMBL" id="JBHULC010000009">
    <property type="protein sequence ID" value="MFD2521439.1"/>
    <property type="molecule type" value="Genomic_DNA"/>
</dbReference>
<dbReference type="InterPro" id="IPR022790">
    <property type="entry name" value="GH26_dom"/>
</dbReference>
<dbReference type="PRINTS" id="PR00739">
    <property type="entry name" value="GLHYDRLASE26"/>
</dbReference>
<evidence type="ECO:0000256" key="3">
    <source>
        <dbReference type="ARBA" id="ARBA00023295"/>
    </source>
</evidence>
<dbReference type="Proteomes" id="UP001597510">
    <property type="component" value="Unassembled WGS sequence"/>
</dbReference>
<dbReference type="InterPro" id="IPR016714">
    <property type="entry name" value="MANB/E"/>
</dbReference>
<dbReference type="PROSITE" id="PS51764">
    <property type="entry name" value="GH26"/>
    <property type="match status" value="1"/>
</dbReference>
<comment type="similarity">
    <text evidence="1 4 5">Belongs to the glycosyl hydrolase 26 family.</text>
</comment>
<evidence type="ECO:0000256" key="5">
    <source>
        <dbReference type="PROSITE-ProRule" id="PRU01100"/>
    </source>
</evidence>
<dbReference type="Pfam" id="PF02156">
    <property type="entry name" value="Glyco_hydro_26"/>
    <property type="match status" value="1"/>
</dbReference>
<dbReference type="PANTHER" id="PTHR40079:SF4">
    <property type="entry name" value="GH26 DOMAIN-CONTAINING PROTEIN-RELATED"/>
    <property type="match status" value="1"/>
</dbReference>
<dbReference type="GO" id="GO:0016787">
    <property type="term" value="F:hydrolase activity"/>
    <property type="evidence" value="ECO:0007669"/>
    <property type="project" value="UniProtKB-KW"/>
</dbReference>
<dbReference type="InterPro" id="IPR000805">
    <property type="entry name" value="Glyco_hydro_26"/>
</dbReference>
<keyword evidence="4" id="KW-0964">Secreted</keyword>
<keyword evidence="2 4" id="KW-0378">Hydrolase</keyword>
<accession>A0ABW5J7C1</accession>
<comment type="caution">
    <text evidence="7">The sequence shown here is derived from an EMBL/GenBank/DDBJ whole genome shotgun (WGS) entry which is preliminary data.</text>
</comment>
<organism evidence="7 8">
    <name type="scientific">Emticicia soli</name>
    <dbReference type="NCBI Taxonomy" id="2027878"/>
    <lineage>
        <taxon>Bacteria</taxon>
        <taxon>Pseudomonadati</taxon>
        <taxon>Bacteroidota</taxon>
        <taxon>Cytophagia</taxon>
        <taxon>Cytophagales</taxon>
        <taxon>Leadbetterellaceae</taxon>
        <taxon>Emticicia</taxon>
    </lineage>
</organism>
<evidence type="ECO:0000259" key="6">
    <source>
        <dbReference type="PROSITE" id="PS51764"/>
    </source>
</evidence>
<feature type="chain" id="PRO_5045016169" description="Mannan endo-1,4-beta-mannosidase" evidence="4">
    <location>
        <begin position="20"/>
        <end position="372"/>
    </location>
</feature>
<feature type="domain" description="GH26" evidence="6">
    <location>
        <begin position="27"/>
        <end position="361"/>
    </location>
</feature>
<name>A0ABW5J7C1_9BACT</name>
<keyword evidence="8" id="KW-1185">Reference proteome</keyword>
<proteinExistence type="inferred from homology"/>
<keyword evidence="4" id="KW-0732">Signal</keyword>
<dbReference type="PANTHER" id="PTHR40079">
    <property type="entry name" value="MANNAN ENDO-1,4-BETA-MANNOSIDASE E-RELATED"/>
    <property type="match status" value="1"/>
</dbReference>
<comment type="catalytic activity">
    <reaction evidence="4">
        <text>Random hydrolysis of (1-&gt;4)-beta-D-mannosidic linkages in mannans, galactomannans and glucomannans.</text>
        <dbReference type="EC" id="3.2.1.78"/>
    </reaction>
</comment>
<evidence type="ECO:0000256" key="2">
    <source>
        <dbReference type="ARBA" id="ARBA00022801"/>
    </source>
</evidence>
<feature type="active site" description="Proton donor" evidence="5">
    <location>
        <position position="188"/>
    </location>
</feature>
<feature type="active site" description="Nucleophile" evidence="5">
    <location>
        <position position="296"/>
    </location>
</feature>